<dbReference type="Proteomes" id="UP000653305">
    <property type="component" value="Unassembled WGS sequence"/>
</dbReference>
<dbReference type="SUPFAM" id="SSF57850">
    <property type="entry name" value="RING/U-box"/>
    <property type="match status" value="1"/>
</dbReference>
<comment type="caution">
    <text evidence="4">The sequence shown here is derived from an EMBL/GenBank/DDBJ whole genome shotgun (WGS) entry which is preliminary data.</text>
</comment>
<dbReference type="PANTHER" id="PTHR47820">
    <property type="entry name" value="BNAC05G24000D PROTEIN"/>
    <property type="match status" value="1"/>
</dbReference>
<dbReference type="InterPro" id="IPR013083">
    <property type="entry name" value="Znf_RING/FYVE/PHD"/>
</dbReference>
<feature type="region of interest" description="Disordered" evidence="2">
    <location>
        <begin position="22"/>
        <end position="148"/>
    </location>
</feature>
<keyword evidence="1" id="KW-0479">Metal-binding</keyword>
<feature type="compositionally biased region" description="Polar residues" evidence="2">
    <location>
        <begin position="100"/>
        <end position="117"/>
    </location>
</feature>
<feature type="compositionally biased region" description="Acidic residues" evidence="2">
    <location>
        <begin position="58"/>
        <end position="84"/>
    </location>
</feature>
<dbReference type="Pfam" id="PF13920">
    <property type="entry name" value="zf-C3HC4_3"/>
    <property type="match status" value="1"/>
</dbReference>
<dbReference type="EMBL" id="BMAC01000645">
    <property type="protein sequence ID" value="GFQ00819.1"/>
    <property type="molecule type" value="Genomic_DNA"/>
</dbReference>
<proteinExistence type="predicted"/>
<evidence type="ECO:0000313" key="4">
    <source>
        <dbReference type="EMBL" id="GFQ00819.1"/>
    </source>
</evidence>
<dbReference type="OrthoDB" id="6078042at2759"/>
<dbReference type="GO" id="GO:0008270">
    <property type="term" value="F:zinc ion binding"/>
    <property type="evidence" value="ECO:0007669"/>
    <property type="project" value="UniProtKB-KW"/>
</dbReference>
<evidence type="ECO:0000256" key="2">
    <source>
        <dbReference type="SAM" id="MobiDB-lite"/>
    </source>
</evidence>
<keyword evidence="1" id="KW-0862">Zinc</keyword>
<dbReference type="PROSITE" id="PS50089">
    <property type="entry name" value="ZF_RING_2"/>
    <property type="match status" value="1"/>
</dbReference>
<evidence type="ECO:0000256" key="1">
    <source>
        <dbReference type="PROSITE-ProRule" id="PRU00175"/>
    </source>
</evidence>
<dbReference type="InterPro" id="IPR001841">
    <property type="entry name" value="Znf_RING"/>
</dbReference>
<sequence length="279" mass="31639">MCRRSVSTFLSSDLRDKIDQVMASRAQGPQTPKQGRIVREEKHETKLSEQAAVISDKQDEEEGEYEVEEEEEYNDNFDEYEEAESSVGQQQYNESDDYTDQVTTTPPESWPQNQLGSDYSYLAASPSTQQSSSNYYSQNSRPNSSGSARPAIDVELIYDLRGHMQQLHQEMAELRKSIKCCVDMQIELQRSIKKEVATALQHSVTIEAKNARRSAMTKVTSTGGRCCVCCKMQVDTLLYRCGHMCTCFKCAHKLHWSSGKCPICRAPILDVVRTYSNHS</sequence>
<dbReference type="CDD" id="cd16647">
    <property type="entry name" value="mRING-HC-C3HC5_NEU1"/>
    <property type="match status" value="1"/>
</dbReference>
<keyword evidence="1" id="KW-0863">Zinc-finger</keyword>
<name>A0A830CT55_9LAMI</name>
<reference evidence="4" key="1">
    <citation type="submission" date="2020-07" db="EMBL/GenBank/DDBJ databases">
        <title>Ethylene signaling mediates host invasion by parasitic plants.</title>
        <authorList>
            <person name="Yoshida S."/>
        </authorList>
    </citation>
    <scope>NUCLEOTIDE SEQUENCE</scope>
    <source>
        <strain evidence="4">Okayama</strain>
    </source>
</reference>
<feature type="compositionally biased region" description="Low complexity" evidence="2">
    <location>
        <begin position="125"/>
        <end position="145"/>
    </location>
</feature>
<evidence type="ECO:0000259" key="3">
    <source>
        <dbReference type="PROSITE" id="PS50089"/>
    </source>
</evidence>
<feature type="domain" description="RING-type" evidence="3">
    <location>
        <begin position="226"/>
        <end position="265"/>
    </location>
</feature>
<gene>
    <name evidence="4" type="ORF">PHJA_002225800</name>
</gene>
<evidence type="ECO:0000313" key="5">
    <source>
        <dbReference type="Proteomes" id="UP000653305"/>
    </source>
</evidence>
<keyword evidence="5" id="KW-1185">Reference proteome</keyword>
<protein>
    <submittedName>
        <fullName evidence="4">Protein neuralized</fullName>
    </submittedName>
</protein>
<dbReference type="AlphaFoldDB" id="A0A830CT55"/>
<dbReference type="PANTHER" id="PTHR47820:SF3">
    <property type="entry name" value="OS07G0499800 PROTEIN"/>
    <property type="match status" value="1"/>
</dbReference>
<feature type="compositionally biased region" description="Basic and acidic residues" evidence="2">
    <location>
        <begin position="37"/>
        <end position="47"/>
    </location>
</feature>
<accession>A0A830CT55</accession>
<dbReference type="Gene3D" id="3.30.40.10">
    <property type="entry name" value="Zinc/RING finger domain, C3HC4 (zinc finger)"/>
    <property type="match status" value="1"/>
</dbReference>
<organism evidence="4 5">
    <name type="scientific">Phtheirospermum japonicum</name>
    <dbReference type="NCBI Taxonomy" id="374723"/>
    <lineage>
        <taxon>Eukaryota</taxon>
        <taxon>Viridiplantae</taxon>
        <taxon>Streptophyta</taxon>
        <taxon>Embryophyta</taxon>
        <taxon>Tracheophyta</taxon>
        <taxon>Spermatophyta</taxon>
        <taxon>Magnoliopsida</taxon>
        <taxon>eudicotyledons</taxon>
        <taxon>Gunneridae</taxon>
        <taxon>Pentapetalae</taxon>
        <taxon>asterids</taxon>
        <taxon>lamiids</taxon>
        <taxon>Lamiales</taxon>
        <taxon>Orobanchaceae</taxon>
        <taxon>Orobanchaceae incertae sedis</taxon>
        <taxon>Phtheirospermum</taxon>
    </lineage>
</organism>